<reference evidence="1" key="1">
    <citation type="submission" date="2014-11" db="EMBL/GenBank/DDBJ databases">
        <authorList>
            <person name="Amaro Gonzalez C."/>
        </authorList>
    </citation>
    <scope>NUCLEOTIDE SEQUENCE</scope>
</reference>
<dbReference type="EMBL" id="GBXM01031621">
    <property type="protein sequence ID" value="JAH76956.1"/>
    <property type="molecule type" value="Transcribed_RNA"/>
</dbReference>
<dbReference type="AlphaFoldDB" id="A0A0E9VG29"/>
<name>A0A0E9VG29_ANGAN</name>
<reference evidence="1" key="2">
    <citation type="journal article" date="2015" name="Fish Shellfish Immunol.">
        <title>Early steps in the European eel (Anguilla anguilla)-Vibrio vulnificus interaction in the gills: Role of the RtxA13 toxin.</title>
        <authorList>
            <person name="Callol A."/>
            <person name="Pajuelo D."/>
            <person name="Ebbesson L."/>
            <person name="Teles M."/>
            <person name="MacKenzie S."/>
            <person name="Amaro C."/>
        </authorList>
    </citation>
    <scope>NUCLEOTIDE SEQUENCE</scope>
</reference>
<sequence length="37" mass="4071">MLCYPMSLSHFMDLITHNSHSTALLVKHTVSCPNALG</sequence>
<organism evidence="1">
    <name type="scientific">Anguilla anguilla</name>
    <name type="common">European freshwater eel</name>
    <name type="synonym">Muraena anguilla</name>
    <dbReference type="NCBI Taxonomy" id="7936"/>
    <lineage>
        <taxon>Eukaryota</taxon>
        <taxon>Metazoa</taxon>
        <taxon>Chordata</taxon>
        <taxon>Craniata</taxon>
        <taxon>Vertebrata</taxon>
        <taxon>Euteleostomi</taxon>
        <taxon>Actinopterygii</taxon>
        <taxon>Neopterygii</taxon>
        <taxon>Teleostei</taxon>
        <taxon>Anguilliformes</taxon>
        <taxon>Anguillidae</taxon>
        <taxon>Anguilla</taxon>
    </lineage>
</organism>
<proteinExistence type="predicted"/>
<evidence type="ECO:0000313" key="1">
    <source>
        <dbReference type="EMBL" id="JAH76956.1"/>
    </source>
</evidence>
<protein>
    <submittedName>
        <fullName evidence="1">Uncharacterized protein</fullName>
    </submittedName>
</protein>
<accession>A0A0E9VG29</accession>